<dbReference type="HOGENOM" id="CLU_009281_3_3_0"/>
<dbReference type="AlphaFoldDB" id="H0UIK2"/>
<dbReference type="InterPro" id="IPR018484">
    <property type="entry name" value="FGGY_N"/>
</dbReference>
<evidence type="ECO:0000256" key="1">
    <source>
        <dbReference type="ARBA" id="ARBA00009156"/>
    </source>
</evidence>
<gene>
    <name evidence="6" type="ORF">JonanDRAFT_0291</name>
</gene>
<keyword evidence="2" id="KW-0808">Transferase</keyword>
<dbReference type="PANTHER" id="PTHR43095:SF5">
    <property type="entry name" value="XYLULOSE KINASE"/>
    <property type="match status" value="1"/>
</dbReference>
<evidence type="ECO:0000259" key="4">
    <source>
        <dbReference type="Pfam" id="PF00370"/>
    </source>
</evidence>
<dbReference type="GO" id="GO:0005975">
    <property type="term" value="P:carbohydrate metabolic process"/>
    <property type="evidence" value="ECO:0007669"/>
    <property type="project" value="InterPro"/>
</dbReference>
<dbReference type="Pfam" id="PF02782">
    <property type="entry name" value="FGGY_C"/>
    <property type="match status" value="1"/>
</dbReference>
<dbReference type="InterPro" id="IPR050406">
    <property type="entry name" value="FGGY_Carb_Kinase"/>
</dbReference>
<dbReference type="Gene3D" id="3.30.420.40">
    <property type="match status" value="2"/>
</dbReference>
<reference evidence="6 7" key="1">
    <citation type="submission" date="2011-11" db="EMBL/GenBank/DDBJ databases">
        <title>The Noncontiguous Finished genome of Jonquetella anthropi DSM 22815.</title>
        <authorList>
            <consortium name="US DOE Joint Genome Institute (JGI-PGF)"/>
            <person name="Lucas S."/>
            <person name="Copeland A."/>
            <person name="Lapidus A."/>
            <person name="Glavina del Rio T."/>
            <person name="Dalin E."/>
            <person name="Tice H."/>
            <person name="Bruce D."/>
            <person name="Goodwin L."/>
            <person name="Pitluck S."/>
            <person name="Peters L."/>
            <person name="Mikhailova N."/>
            <person name="Held B."/>
            <person name="Kyrpides N."/>
            <person name="Mavromatis K."/>
            <person name="Ivanova N."/>
            <person name="Markowitz V."/>
            <person name="Cheng J.-F."/>
            <person name="Hugenholtz P."/>
            <person name="Woyke T."/>
            <person name="Wu D."/>
            <person name="Gronow S."/>
            <person name="Wellnitz S."/>
            <person name="Brambilla E."/>
            <person name="Klenk H.-P."/>
            <person name="Eisen J.A."/>
        </authorList>
    </citation>
    <scope>NUCLEOTIDE SEQUENCE [LARGE SCALE GENOMIC DNA]</scope>
    <source>
        <strain evidence="6 7">DSM 22815</strain>
    </source>
</reference>
<evidence type="ECO:0000313" key="6">
    <source>
        <dbReference type="EMBL" id="EHM12710.1"/>
    </source>
</evidence>
<evidence type="ECO:0000256" key="3">
    <source>
        <dbReference type="ARBA" id="ARBA00022777"/>
    </source>
</evidence>
<evidence type="ECO:0000259" key="5">
    <source>
        <dbReference type="Pfam" id="PF02782"/>
    </source>
</evidence>
<dbReference type="PANTHER" id="PTHR43095">
    <property type="entry name" value="SUGAR KINASE"/>
    <property type="match status" value="1"/>
</dbReference>
<keyword evidence="3 6" id="KW-0418">Kinase</keyword>
<feature type="domain" description="Carbohydrate kinase FGGY C-terminal" evidence="5">
    <location>
        <begin position="262"/>
        <end position="448"/>
    </location>
</feature>
<dbReference type="PIRSF" id="PIRSF000538">
    <property type="entry name" value="GlpK"/>
    <property type="match status" value="1"/>
</dbReference>
<dbReference type="CDD" id="cd00366">
    <property type="entry name" value="ASKHA_NBD_FGGY"/>
    <property type="match status" value="1"/>
</dbReference>
<dbReference type="SUPFAM" id="SSF53067">
    <property type="entry name" value="Actin-like ATPase domain"/>
    <property type="match status" value="2"/>
</dbReference>
<organism evidence="6 7">
    <name type="scientific">Jonquetella anthropi DSM 22815</name>
    <dbReference type="NCBI Taxonomy" id="885272"/>
    <lineage>
        <taxon>Bacteria</taxon>
        <taxon>Thermotogati</taxon>
        <taxon>Synergistota</taxon>
        <taxon>Synergistia</taxon>
        <taxon>Synergistales</taxon>
        <taxon>Dethiosulfovibrionaceae</taxon>
        <taxon>Jonquetella</taxon>
    </lineage>
</organism>
<sequence>MKTYLAFDAGTMGTKTALYDLSGRLLAESYWENPIAFPRPGWAQLDVMTFLENFRHGAAECLAASGVNGQTVAAVTGSGIICGVVGVDGAFNPVTPFIPYLDNRAAPLAAQMRQTCPPYWQEECGCAQLDEFLPPVVARWLLNSPDGDKIHKIVNNGPFVLSRLAGLSARDAFIDWATLSGWMAGYDVRTRDWSARQLEGLNLPRRYLPQIVEPWKVVGGLCEAEASALGLKPGIPVVAGAGDVMQAILGAGAVSPGDGVDIAGTASIFALSVQEPLGPVSARPGFYYAMGTERDSSFYWTMIRAGGLSLRWFRDQICCKSQDRAFYSRMDDAAAQTPEGSDGVLFYPYIQGAGPDLPGASGVFLGLHGSSGRPLLWRSILEGIAFEYRKVVDFYRSCGLPVLRVVGTEGGSRSDLWSQIKSDMLACPYVRLSRPSGGLMANAALAAFGCGDLSSLRGTLSGWNAPRDAVTPREDVSNLYSRRSAERRKILAHLSHIWAL</sequence>
<protein>
    <submittedName>
        <fullName evidence="6">Pentulose/hexulose kinase</fullName>
    </submittedName>
</protein>
<feature type="domain" description="Carbohydrate kinase FGGY N-terminal" evidence="4">
    <location>
        <begin position="4"/>
        <end position="250"/>
    </location>
</feature>
<proteinExistence type="inferred from homology"/>
<keyword evidence="7" id="KW-1185">Reference proteome</keyword>
<dbReference type="Pfam" id="PF00370">
    <property type="entry name" value="FGGY_N"/>
    <property type="match status" value="1"/>
</dbReference>
<comment type="similarity">
    <text evidence="1">Belongs to the FGGY kinase family.</text>
</comment>
<dbReference type="Proteomes" id="UP000003806">
    <property type="component" value="Chromosome"/>
</dbReference>
<accession>H0UIK2</accession>
<dbReference type="InterPro" id="IPR043129">
    <property type="entry name" value="ATPase_NBD"/>
</dbReference>
<dbReference type="InterPro" id="IPR018485">
    <property type="entry name" value="FGGY_C"/>
</dbReference>
<dbReference type="STRING" id="885272.JonanDRAFT_0291"/>
<evidence type="ECO:0000313" key="7">
    <source>
        <dbReference type="Proteomes" id="UP000003806"/>
    </source>
</evidence>
<dbReference type="RefSeq" id="WP_008520109.1">
    <property type="nucleotide sequence ID" value="NZ_CM001376.1"/>
</dbReference>
<name>H0UIK2_9BACT</name>
<dbReference type="eggNOG" id="COG1070">
    <property type="taxonomic scope" value="Bacteria"/>
</dbReference>
<dbReference type="InterPro" id="IPR000577">
    <property type="entry name" value="Carb_kinase_FGGY"/>
</dbReference>
<dbReference type="OrthoDB" id="9805576at2"/>
<dbReference type="EMBL" id="CM001376">
    <property type="protein sequence ID" value="EHM12710.1"/>
    <property type="molecule type" value="Genomic_DNA"/>
</dbReference>
<dbReference type="GO" id="GO:0016301">
    <property type="term" value="F:kinase activity"/>
    <property type="evidence" value="ECO:0007669"/>
    <property type="project" value="UniProtKB-KW"/>
</dbReference>
<evidence type="ECO:0000256" key="2">
    <source>
        <dbReference type="ARBA" id="ARBA00022679"/>
    </source>
</evidence>